<accession>V4MKD9</accession>
<dbReference type="OrthoDB" id="1108911at2759"/>
<gene>
    <name evidence="4" type="ORF">EUTSA_v10027308mg</name>
</gene>
<name>V4MKD9_EUTSA</name>
<dbReference type="OMA" id="KYMLFSD"/>
<proteinExistence type="predicted"/>
<dbReference type="Gene3D" id="3.30.70.100">
    <property type="match status" value="1"/>
</dbReference>
<reference evidence="4 5" key="1">
    <citation type="journal article" date="2013" name="Front. Plant Sci.">
        <title>The Reference Genome of the Halophytic Plant Eutrema salsugineum.</title>
        <authorList>
            <person name="Yang R."/>
            <person name="Jarvis D.E."/>
            <person name="Chen H."/>
            <person name="Beilstein M.A."/>
            <person name="Grimwood J."/>
            <person name="Jenkins J."/>
            <person name="Shu S."/>
            <person name="Prochnik S."/>
            <person name="Xin M."/>
            <person name="Ma C."/>
            <person name="Schmutz J."/>
            <person name="Wing R.A."/>
            <person name="Mitchell-Olds T."/>
            <person name="Schumaker K.S."/>
            <person name="Wang X."/>
        </authorList>
    </citation>
    <scope>NUCLEOTIDE SEQUENCE [LARGE SCALE GENOMIC DNA]</scope>
</reference>
<organism evidence="4 5">
    <name type="scientific">Eutrema salsugineum</name>
    <name type="common">Saltwater cress</name>
    <name type="synonym">Sisymbrium salsugineum</name>
    <dbReference type="NCBI Taxonomy" id="72664"/>
    <lineage>
        <taxon>Eukaryota</taxon>
        <taxon>Viridiplantae</taxon>
        <taxon>Streptophyta</taxon>
        <taxon>Embryophyta</taxon>
        <taxon>Tracheophyta</taxon>
        <taxon>Spermatophyta</taxon>
        <taxon>Magnoliopsida</taxon>
        <taxon>eudicotyledons</taxon>
        <taxon>Gunneridae</taxon>
        <taxon>Pentapetalae</taxon>
        <taxon>rosids</taxon>
        <taxon>malvids</taxon>
        <taxon>Brassicales</taxon>
        <taxon>Brassicaceae</taxon>
        <taxon>Eutremeae</taxon>
        <taxon>Eutrema</taxon>
    </lineage>
</organism>
<feature type="compositionally biased region" description="Acidic residues" evidence="2">
    <location>
        <begin position="109"/>
        <end position="125"/>
    </location>
</feature>
<dbReference type="AlphaFoldDB" id="V4MKD9"/>
<dbReference type="EMBL" id="KI517384">
    <property type="protein sequence ID" value="ESQ55937.1"/>
    <property type="molecule type" value="Genomic_DNA"/>
</dbReference>
<dbReference type="Proteomes" id="UP000030689">
    <property type="component" value="Unassembled WGS sequence"/>
</dbReference>
<feature type="domain" description="HMA" evidence="3">
    <location>
        <begin position="1"/>
        <end position="64"/>
    </location>
</feature>
<evidence type="ECO:0000259" key="3">
    <source>
        <dbReference type="PROSITE" id="PS50846"/>
    </source>
</evidence>
<protein>
    <recommendedName>
        <fullName evidence="3">HMA domain-containing protein</fullName>
    </recommendedName>
</protein>
<dbReference type="PANTHER" id="PTHR22814:SF311">
    <property type="entry name" value="OS04G0502000 PROTEIN"/>
    <property type="match status" value="1"/>
</dbReference>
<dbReference type="Gramene" id="ESQ55937">
    <property type="protein sequence ID" value="ESQ55937"/>
    <property type="gene ID" value="EUTSA_v10027308mg"/>
</dbReference>
<dbReference type="InterPro" id="IPR036163">
    <property type="entry name" value="HMA_dom_sf"/>
</dbReference>
<dbReference type="Pfam" id="PF00403">
    <property type="entry name" value="HMA"/>
    <property type="match status" value="1"/>
</dbReference>
<evidence type="ECO:0000313" key="5">
    <source>
        <dbReference type="Proteomes" id="UP000030689"/>
    </source>
</evidence>
<feature type="non-terminal residue" evidence="4">
    <location>
        <position position="1"/>
    </location>
</feature>
<dbReference type="InterPro" id="IPR006121">
    <property type="entry name" value="HMA_dom"/>
</dbReference>
<dbReference type="PROSITE" id="PS50846">
    <property type="entry name" value="HMA_2"/>
    <property type="match status" value="1"/>
</dbReference>
<evidence type="ECO:0000313" key="4">
    <source>
        <dbReference type="EMBL" id="ESQ55937.1"/>
    </source>
</evidence>
<evidence type="ECO:0000256" key="2">
    <source>
        <dbReference type="SAM" id="MobiDB-lite"/>
    </source>
</evidence>
<dbReference type="SUPFAM" id="SSF55008">
    <property type="entry name" value="HMA, heavy metal-associated domain"/>
    <property type="match status" value="1"/>
</dbReference>
<dbReference type="STRING" id="72664.V4MKD9"/>
<feature type="region of interest" description="Disordered" evidence="2">
    <location>
        <begin position="93"/>
        <end position="135"/>
    </location>
</feature>
<dbReference type="KEGG" id="eus:EUTSA_v10027308mg"/>
<keyword evidence="5" id="KW-1185">Reference proteome</keyword>
<dbReference type="PANTHER" id="PTHR22814">
    <property type="entry name" value="COPPER TRANSPORT PROTEIN ATOX1-RELATED"/>
    <property type="match status" value="1"/>
</dbReference>
<keyword evidence="1" id="KW-0479">Metal-binding</keyword>
<evidence type="ECO:0000256" key="1">
    <source>
        <dbReference type="ARBA" id="ARBA00022723"/>
    </source>
</evidence>
<sequence>VSDVELKIPNCEECEMIMTAVISKFKGVESRVVDREKQTILVTGSFNLEKLLKKLMKETNKEVEIVTQEEKDVESEIIQKREYEKLETIPEKNEETEMVQEEKEKEYETVVENDERPEEDAEPEIVIEPNSDDRSESEIYTMFSDENPNAKCTIM</sequence>
<dbReference type="GO" id="GO:0046872">
    <property type="term" value="F:metal ion binding"/>
    <property type="evidence" value="ECO:0007669"/>
    <property type="project" value="UniProtKB-KW"/>
</dbReference>
<feature type="compositionally biased region" description="Basic and acidic residues" evidence="2">
    <location>
        <begin position="93"/>
        <end position="108"/>
    </location>
</feature>